<accession>A0A1E1ISU1</accession>
<feature type="region of interest" description="Disordered" evidence="1">
    <location>
        <begin position="92"/>
        <end position="132"/>
    </location>
</feature>
<gene>
    <name evidence="2" type="primary">LgM4147LRVhigh.16.00570.00250</name>
    <name evidence="2" type="ORF">BN36_1616670</name>
</gene>
<feature type="compositionally biased region" description="Polar residues" evidence="1">
    <location>
        <begin position="95"/>
        <end position="108"/>
    </location>
</feature>
<evidence type="ECO:0000256" key="1">
    <source>
        <dbReference type="SAM" id="MobiDB-lite"/>
    </source>
</evidence>
<proteinExistence type="predicted"/>
<dbReference type="AlphaFoldDB" id="A0A1E1ISU1"/>
<dbReference type="EMBL" id="CALQ01000472">
    <property type="protein sequence ID" value="CCM14158.1"/>
    <property type="molecule type" value="Genomic_DNA"/>
</dbReference>
<reference evidence="2" key="1">
    <citation type="submission" date="2012-08" db="EMBL/GenBank/DDBJ databases">
        <title>Comparative genomics of metastatic and non-metastatic Leishmania guyanensis provides insights into polygenic factors involved in Leishmania RNA virus infection.</title>
        <authorList>
            <person name="Smith D."/>
            <person name="Hertz-Fowler C."/>
            <person name="Martin R."/>
            <person name="Dickens N."/>
            <person name="Fasel N."/>
            <person name="Falquet L."/>
            <person name="Beverley S."/>
            <person name="Zangger H."/>
            <person name="Calderon-Copete S."/>
            <person name="Mottram J."/>
            <person name="Xenarios I."/>
        </authorList>
    </citation>
    <scope>NUCLEOTIDE SEQUENCE</scope>
    <source>
        <strain evidence="2">MHOM/BR/75/M4147/SSU:IR2SAT-LUC</strain>
    </source>
</reference>
<sequence>MEHALLQVVHLHPPKTLLRYDSAAHKEKLKLQPHPYAASSCEDCETVATDGQVAAYTDLLDFITGAQQECYALFGEDDTRWSVDDRAEEECSAGTLDSGSVRVNSSEWSEGDGDDAHGVSDAPRKRKRTHAE</sequence>
<organism evidence="2">
    <name type="scientific">Leishmania guyanensis</name>
    <dbReference type="NCBI Taxonomy" id="5670"/>
    <lineage>
        <taxon>Eukaryota</taxon>
        <taxon>Discoba</taxon>
        <taxon>Euglenozoa</taxon>
        <taxon>Kinetoplastea</taxon>
        <taxon>Metakinetoplastina</taxon>
        <taxon>Trypanosomatida</taxon>
        <taxon>Trypanosomatidae</taxon>
        <taxon>Leishmaniinae</taxon>
        <taxon>Leishmania</taxon>
        <taxon>Leishmania guyanensis species complex</taxon>
    </lineage>
</organism>
<name>A0A1E1ISU1_LEIGU</name>
<evidence type="ECO:0000313" key="2">
    <source>
        <dbReference type="EMBL" id="CCM14158.1"/>
    </source>
</evidence>
<protein>
    <submittedName>
        <fullName evidence="2">Uncharacterized protein</fullName>
    </submittedName>
</protein>